<dbReference type="AlphaFoldDB" id="A0A543GJ76"/>
<keyword evidence="1" id="KW-1133">Transmembrane helix</keyword>
<gene>
    <name evidence="2" type="ORF">FB388_3543</name>
</gene>
<evidence type="ECO:0000256" key="1">
    <source>
        <dbReference type="SAM" id="Phobius"/>
    </source>
</evidence>
<dbReference type="OrthoDB" id="5187095at2"/>
<dbReference type="EMBL" id="VFPH01000001">
    <property type="protein sequence ID" value="TQM46137.1"/>
    <property type="molecule type" value="Genomic_DNA"/>
</dbReference>
<evidence type="ECO:0000313" key="3">
    <source>
        <dbReference type="Proteomes" id="UP000319818"/>
    </source>
</evidence>
<feature type="transmembrane region" description="Helical" evidence="1">
    <location>
        <begin position="51"/>
        <end position="70"/>
    </location>
</feature>
<feature type="transmembrane region" description="Helical" evidence="1">
    <location>
        <begin position="97"/>
        <end position="114"/>
    </location>
</feature>
<evidence type="ECO:0000313" key="2">
    <source>
        <dbReference type="EMBL" id="TQM46137.1"/>
    </source>
</evidence>
<name>A0A543GJ76_9PSEU</name>
<keyword evidence="3" id="KW-1185">Reference proteome</keyword>
<protein>
    <submittedName>
        <fullName evidence="2">Uncharacterized protein</fullName>
    </submittedName>
</protein>
<sequence length="196" mass="22066">MARTRSRGSARPGRSGRTNKAHALTPAIEFFTQPERHLAWRVLGFLVRARAEIIIATTLLVVFVQLQAWLTPTPEDTGTPPEAAPVMVDEPPWLEPPHLALLIMLGGFTVLLVIPASRRFLIRRVWCVITRHRMRSCFVQSRTMTLDGRMPFLLWSRPSPVGERVRVWLPAGLSVKDIEDDGERLAGLSRSLCKSI</sequence>
<keyword evidence="1" id="KW-0812">Transmembrane</keyword>
<dbReference type="Proteomes" id="UP000319818">
    <property type="component" value="Unassembled WGS sequence"/>
</dbReference>
<accession>A0A543GJ76</accession>
<keyword evidence="1" id="KW-0472">Membrane</keyword>
<organism evidence="2 3">
    <name type="scientific">Pseudonocardia cypriaca</name>
    <dbReference type="NCBI Taxonomy" id="882449"/>
    <lineage>
        <taxon>Bacteria</taxon>
        <taxon>Bacillati</taxon>
        <taxon>Actinomycetota</taxon>
        <taxon>Actinomycetes</taxon>
        <taxon>Pseudonocardiales</taxon>
        <taxon>Pseudonocardiaceae</taxon>
        <taxon>Pseudonocardia</taxon>
    </lineage>
</organism>
<dbReference type="RefSeq" id="WP_142102231.1">
    <property type="nucleotide sequence ID" value="NZ_VFPH01000001.1"/>
</dbReference>
<proteinExistence type="predicted"/>
<comment type="caution">
    <text evidence="2">The sequence shown here is derived from an EMBL/GenBank/DDBJ whole genome shotgun (WGS) entry which is preliminary data.</text>
</comment>
<reference evidence="2 3" key="1">
    <citation type="submission" date="2019-06" db="EMBL/GenBank/DDBJ databases">
        <title>Sequencing the genomes of 1000 actinobacteria strains.</title>
        <authorList>
            <person name="Klenk H.-P."/>
        </authorList>
    </citation>
    <scope>NUCLEOTIDE SEQUENCE [LARGE SCALE GENOMIC DNA]</scope>
    <source>
        <strain evidence="2 3">DSM 45511</strain>
    </source>
</reference>